<dbReference type="InterPro" id="IPR040527">
    <property type="entry name" value="Beta-sand_Porphyrn"/>
</dbReference>
<accession>A0A1S1Z025</accession>
<feature type="signal peptide" evidence="1">
    <location>
        <begin position="1"/>
        <end position="28"/>
    </location>
</feature>
<dbReference type="Gene3D" id="2.60.40.1120">
    <property type="entry name" value="Carboxypeptidase-like, regulatory domain"/>
    <property type="match status" value="1"/>
</dbReference>
<keyword evidence="1" id="KW-0732">Signal</keyword>
<evidence type="ECO:0000259" key="2">
    <source>
        <dbReference type="Pfam" id="PF18040"/>
    </source>
</evidence>
<evidence type="ECO:0000313" key="6">
    <source>
        <dbReference type="Proteomes" id="UP000179797"/>
    </source>
</evidence>
<gene>
    <name evidence="5" type="ORF">NH26_09635</name>
</gene>
<dbReference type="AlphaFoldDB" id="A0A1S1Z025"/>
<evidence type="ECO:0008006" key="7">
    <source>
        <dbReference type="Google" id="ProtNLM"/>
    </source>
</evidence>
<dbReference type="Gene3D" id="2.60.40.1180">
    <property type="entry name" value="Golgi alpha-mannosidase II"/>
    <property type="match status" value="1"/>
</dbReference>
<feature type="chain" id="PRO_5012751816" description="Secretion system C-terminal sorting domain-containing protein" evidence="1">
    <location>
        <begin position="29"/>
        <end position="967"/>
    </location>
</feature>
<dbReference type="InterPro" id="IPR017853">
    <property type="entry name" value="GH"/>
</dbReference>
<organism evidence="5 6">
    <name type="scientific">Flammeovirga pacifica</name>
    <dbReference type="NCBI Taxonomy" id="915059"/>
    <lineage>
        <taxon>Bacteria</taxon>
        <taxon>Pseudomonadati</taxon>
        <taxon>Bacteroidota</taxon>
        <taxon>Cytophagia</taxon>
        <taxon>Cytophagales</taxon>
        <taxon>Flammeovirgaceae</taxon>
        <taxon>Flammeovirga</taxon>
    </lineage>
</organism>
<dbReference type="NCBIfam" id="TIGR04183">
    <property type="entry name" value="Por_Secre_tail"/>
    <property type="match status" value="1"/>
</dbReference>
<dbReference type="SUPFAM" id="SSF49478">
    <property type="entry name" value="Cna protein B-type domain"/>
    <property type="match status" value="1"/>
</dbReference>
<dbReference type="InterPro" id="IPR013780">
    <property type="entry name" value="Glyco_hydro_b"/>
</dbReference>
<protein>
    <recommendedName>
        <fullName evidence="7">Secretion system C-terminal sorting domain-containing protein</fullName>
    </recommendedName>
</protein>
<dbReference type="Proteomes" id="UP000179797">
    <property type="component" value="Unassembled WGS sequence"/>
</dbReference>
<dbReference type="OrthoDB" id="9800955at2"/>
<dbReference type="Pfam" id="PF18040">
    <property type="entry name" value="BPA_C"/>
    <property type="match status" value="1"/>
</dbReference>
<dbReference type="InterPro" id="IPR041224">
    <property type="entry name" value="BPA_C"/>
</dbReference>
<evidence type="ECO:0000313" key="5">
    <source>
        <dbReference type="EMBL" id="OHX66602.1"/>
    </source>
</evidence>
<comment type="caution">
    <text evidence="5">The sequence shown here is derived from an EMBL/GenBank/DDBJ whole genome shotgun (WGS) entry which is preliminary data.</text>
</comment>
<dbReference type="RefSeq" id="WP_158021914.1">
    <property type="nucleotide sequence ID" value="NZ_JRYR02000001.1"/>
</dbReference>
<evidence type="ECO:0000259" key="4">
    <source>
        <dbReference type="Pfam" id="PF18962"/>
    </source>
</evidence>
<proteinExistence type="predicted"/>
<feature type="domain" description="Porphyranase beta-sandwich" evidence="3">
    <location>
        <begin position="399"/>
        <end position="499"/>
    </location>
</feature>
<dbReference type="Pfam" id="PF18962">
    <property type="entry name" value="Por_Secre_tail"/>
    <property type="match status" value="1"/>
</dbReference>
<keyword evidence="6" id="KW-1185">Reference proteome</keyword>
<dbReference type="STRING" id="915059.NH26_09635"/>
<sequence length="967" mass="109030">MNLIFKFSSIVMVLLNLCCIVFPMQGNAQTKVTINHKVQRFIGDVSTLDRSKFFNLHAKSHDKDVTAFYEEYNIGEGRGFWGPMSESKRKGFTVGSTYPNSTIIDKSTDVKEVNRYVGTEHPRTVFVDEMDVEKAANWAAKYFVDEVDADDRPEFYEPMNEPFVHAHDFYEGKWITEDEIRVKRRMAELFGAIGKKIHDTPSLGKMKVVGYSSAWPSLEINNFAHWEDNMKMFMDVAGDDMDAFATHLYDGVNITGQNNNRSGSNSEAILDLIETYSYKKWGKVKPHAITEYGVITSGFDENYTDLESIQSIKGINHMLFNLLDRENVIDISIPFITDKSTWHLTENNGYQPYGAALFIPTNIGEKEVQGWRYSPKIHFFELWKNVQGKRIQIASDNPDIQSQAFLEDKILFIALNNLDIKTQTVNLDFIESLEEIDYITKKSLRIYNDKQEEMSNEKLDKNITSLELVSGETVVLEYHFTQNIELTSAIAERKYYAPEHITEIKANTQNTFTFNGLVTDQIENVTLHMGIGRKHDKSKKPIILVNNTSVDVPTNWKGSDQAHRDDFFGVIEIPIDANLIKANNTITVSFPDDGGHISSMILEVSNQRDVSLGLEKVQIISPNTSVGSAQRINVDLKYTATTSRDLVAEFWSQSQWLGQFTTTVPAGIGTQTLSIPLGSTPTIGDKYIVKASLRPVGKSWEYNIATDQKNDILAVEEQGYTVNFIIKNNNNELIEGTNVSFNEQTVSTNGNGEATFNNIFAGTYNYSLSHDQYNSYSEDLIVSNENVMVEITLDDKYWIHAGEPKTVTSGDLVTLTASTSDHTNVTYKWFSSADIDIENSENKSMNFVAPNVADNTEILIELEGTINDFIAYDNIIISVLPNNDITSSELITDKTSLLYPNPVEDIININLKDDTEIVFMTSSGKEVKTVSLTKGDQAVNVADLQKGFYFLSVSNNDITTLHKIIKK</sequence>
<feature type="domain" description="Secretion system C-terminal sorting" evidence="4">
    <location>
        <begin position="898"/>
        <end position="965"/>
    </location>
</feature>
<dbReference type="SUPFAM" id="SSF51445">
    <property type="entry name" value="(Trans)glycosidases"/>
    <property type="match status" value="1"/>
</dbReference>
<dbReference type="Gene3D" id="3.20.20.80">
    <property type="entry name" value="Glycosidases"/>
    <property type="match status" value="1"/>
</dbReference>
<name>A0A1S1Z025_FLAPC</name>
<dbReference type="Pfam" id="PF18206">
    <property type="entry name" value="Porphyrn_cat_1"/>
    <property type="match status" value="1"/>
</dbReference>
<reference evidence="5 6" key="1">
    <citation type="journal article" date="2012" name="Int. J. Syst. Evol. Microbiol.">
        <title>Flammeovirga pacifica sp. nov., isolated from deep-sea sediment.</title>
        <authorList>
            <person name="Xu H."/>
            <person name="Fu Y."/>
            <person name="Yang N."/>
            <person name="Ding Z."/>
            <person name="Lai Q."/>
            <person name="Zeng R."/>
        </authorList>
    </citation>
    <scope>NUCLEOTIDE SEQUENCE [LARGE SCALE GENOMIC DNA]</scope>
    <source>
        <strain evidence="6">DSM 24597 / LMG 26175 / WPAGA1</strain>
    </source>
</reference>
<feature type="domain" description="Beta-porphyranase A C-terminal" evidence="2">
    <location>
        <begin position="511"/>
        <end position="604"/>
    </location>
</feature>
<dbReference type="EMBL" id="JRYR02000001">
    <property type="protein sequence ID" value="OHX66602.1"/>
    <property type="molecule type" value="Genomic_DNA"/>
</dbReference>
<evidence type="ECO:0000259" key="3">
    <source>
        <dbReference type="Pfam" id="PF18206"/>
    </source>
</evidence>
<dbReference type="InterPro" id="IPR026444">
    <property type="entry name" value="Secre_tail"/>
</dbReference>
<dbReference type="CDD" id="cd21510">
    <property type="entry name" value="agarase_cat"/>
    <property type="match status" value="1"/>
</dbReference>
<evidence type="ECO:0000256" key="1">
    <source>
        <dbReference type="SAM" id="SignalP"/>
    </source>
</evidence>
<dbReference type="Gene3D" id="2.60.120.1200">
    <property type="match status" value="1"/>
</dbReference>